<accession>A0A5R8QFY7</accession>
<comment type="caution">
    <text evidence="1">The sequence shown here is derived from an EMBL/GenBank/DDBJ whole genome shotgun (WGS) entry which is preliminary data.</text>
</comment>
<evidence type="ECO:0000313" key="2">
    <source>
        <dbReference type="Proteomes" id="UP000306912"/>
    </source>
</evidence>
<reference evidence="1 2" key="1">
    <citation type="submission" date="2019-05" db="EMBL/GenBank/DDBJ databases">
        <title>Culicoidintestinum kansasii gen. nov., sp. nov. from the gastrointestinal tract of the biting midge, Culicoides sonorensis.</title>
        <authorList>
            <person name="Neupane S."/>
            <person name="Ghosh A."/>
            <person name="Gunther S."/>
            <person name="Martin K."/>
            <person name="Zurek L."/>
        </authorList>
    </citation>
    <scope>NUCLEOTIDE SEQUENCE [LARGE SCALE GENOMIC DNA]</scope>
    <source>
        <strain evidence="1 2">CS-1</strain>
    </source>
</reference>
<name>A0A5R8QFY7_9FIRM</name>
<sequence>MKKTDFLFLLQEIWEQEGMLNYLRINFIDEKKCSLELLEKIILFGLDKGYFILFDINERVLDKNKYYEIILNEKNWFVEHFKYEVIFDNLAFWRKSLFVDKKIPEEFKELNGIFL</sequence>
<dbReference type="RefSeq" id="WP_138190331.1">
    <property type="nucleotide sequence ID" value="NZ_VBWP01000002.1"/>
</dbReference>
<organism evidence="1 2">
    <name type="scientific">Culicoidibacter larvae</name>
    <dbReference type="NCBI Taxonomy" id="2579976"/>
    <lineage>
        <taxon>Bacteria</taxon>
        <taxon>Bacillati</taxon>
        <taxon>Bacillota</taxon>
        <taxon>Culicoidibacteria</taxon>
        <taxon>Culicoidibacterales</taxon>
        <taxon>Culicoidibacteraceae</taxon>
        <taxon>Culicoidibacter</taxon>
    </lineage>
</organism>
<gene>
    <name evidence="1" type="ORF">FEZ08_03510</name>
</gene>
<protein>
    <submittedName>
        <fullName evidence="1">Uncharacterized protein</fullName>
    </submittedName>
</protein>
<evidence type="ECO:0000313" key="1">
    <source>
        <dbReference type="EMBL" id="TLG76694.1"/>
    </source>
</evidence>
<dbReference type="InParanoid" id="A0A5R8QFY7"/>
<proteinExistence type="predicted"/>
<dbReference type="Proteomes" id="UP000306912">
    <property type="component" value="Unassembled WGS sequence"/>
</dbReference>
<dbReference type="EMBL" id="VBWP01000002">
    <property type="protein sequence ID" value="TLG76694.1"/>
    <property type="molecule type" value="Genomic_DNA"/>
</dbReference>
<keyword evidence="2" id="KW-1185">Reference proteome</keyword>
<dbReference type="AlphaFoldDB" id="A0A5R8QFY7"/>